<feature type="domain" description="2Fe-2S ferredoxin-type" evidence="6">
    <location>
        <begin position="2"/>
        <end position="78"/>
    </location>
</feature>
<accession>A0A1G8J1X7</accession>
<dbReference type="InterPro" id="IPR002888">
    <property type="entry name" value="2Fe-2S-bd"/>
</dbReference>
<evidence type="ECO:0000256" key="3">
    <source>
        <dbReference type="ARBA" id="ARBA00023002"/>
    </source>
</evidence>
<dbReference type="InterPro" id="IPR006058">
    <property type="entry name" value="2Fe2S_fd_BS"/>
</dbReference>
<keyword evidence="2" id="KW-0479">Metal-binding</keyword>
<evidence type="ECO:0000256" key="5">
    <source>
        <dbReference type="ARBA" id="ARBA00023014"/>
    </source>
</evidence>
<evidence type="ECO:0000259" key="6">
    <source>
        <dbReference type="PROSITE" id="PS51085"/>
    </source>
</evidence>
<evidence type="ECO:0000256" key="4">
    <source>
        <dbReference type="ARBA" id="ARBA00023004"/>
    </source>
</evidence>
<dbReference type="RefSeq" id="WP_091938842.1">
    <property type="nucleotide sequence ID" value="NZ_FNCY01000015.1"/>
</dbReference>
<sequence length="163" mass="17324">MGIFTLVINGARHDVDVAPETPLLWVLRDTLGLVGTKFGCGIGECGACIVHLDDVPAKSCRTTVASVGKRRVTTIEGLGQPTRHPLQQAWVELDVPQCGFCQPGQLMSAAALLRENPQPTDKDIEEALAGNLCRCGTYPRIVAGVHRAAEIAAATPAGKKERT</sequence>
<dbReference type="SUPFAM" id="SSF54292">
    <property type="entry name" value="2Fe-2S ferredoxin-like"/>
    <property type="match status" value="1"/>
</dbReference>
<keyword evidence="5" id="KW-0411">Iron-sulfur</keyword>
<evidence type="ECO:0000313" key="7">
    <source>
        <dbReference type="EMBL" id="SDI25062.1"/>
    </source>
</evidence>
<dbReference type="InterPro" id="IPR001041">
    <property type="entry name" value="2Fe-2S_ferredoxin-type"/>
</dbReference>
<protein>
    <submittedName>
        <fullName evidence="7">Isoquinoline 1-oxidoreductase, alpha subunit</fullName>
    </submittedName>
</protein>
<dbReference type="InterPro" id="IPR036884">
    <property type="entry name" value="2Fe-2S-bd_dom_sf"/>
</dbReference>
<dbReference type="GO" id="GO:0046872">
    <property type="term" value="F:metal ion binding"/>
    <property type="evidence" value="ECO:0007669"/>
    <property type="project" value="UniProtKB-KW"/>
</dbReference>
<dbReference type="STRING" id="83767.SAMN05660652_03114"/>
<reference evidence="7 8" key="1">
    <citation type="submission" date="2016-10" db="EMBL/GenBank/DDBJ databases">
        <authorList>
            <person name="de Groot N.N."/>
        </authorList>
    </citation>
    <scope>NUCLEOTIDE SEQUENCE [LARGE SCALE GENOMIC DNA]</scope>
    <source>
        <strain evidence="7 8">DSM 5885</strain>
    </source>
</reference>
<keyword evidence="1" id="KW-0001">2Fe-2S</keyword>
<keyword evidence="3" id="KW-0560">Oxidoreductase</keyword>
<gene>
    <name evidence="7" type="ORF">SAMN05660652_03114</name>
</gene>
<dbReference type="InterPro" id="IPR036010">
    <property type="entry name" value="2Fe-2S_ferredoxin-like_sf"/>
</dbReference>
<dbReference type="AlphaFoldDB" id="A0A1G8J1X7"/>
<dbReference type="GO" id="GO:0051537">
    <property type="term" value="F:2 iron, 2 sulfur cluster binding"/>
    <property type="evidence" value="ECO:0007669"/>
    <property type="project" value="UniProtKB-KW"/>
</dbReference>
<dbReference type="PROSITE" id="PS51085">
    <property type="entry name" value="2FE2S_FER_2"/>
    <property type="match status" value="1"/>
</dbReference>
<evidence type="ECO:0000313" key="8">
    <source>
        <dbReference type="Proteomes" id="UP000198607"/>
    </source>
</evidence>
<dbReference type="SUPFAM" id="SSF47741">
    <property type="entry name" value="CO dehydrogenase ISP C-domain like"/>
    <property type="match status" value="1"/>
</dbReference>
<dbReference type="Pfam" id="PF00111">
    <property type="entry name" value="Fer2"/>
    <property type="match status" value="1"/>
</dbReference>
<proteinExistence type="predicted"/>
<keyword evidence="4" id="KW-0408">Iron</keyword>
<dbReference type="PANTHER" id="PTHR44379">
    <property type="entry name" value="OXIDOREDUCTASE WITH IRON-SULFUR SUBUNIT"/>
    <property type="match status" value="1"/>
</dbReference>
<dbReference type="PROSITE" id="PS00197">
    <property type="entry name" value="2FE2S_FER_1"/>
    <property type="match status" value="1"/>
</dbReference>
<evidence type="ECO:0000256" key="2">
    <source>
        <dbReference type="ARBA" id="ARBA00022723"/>
    </source>
</evidence>
<dbReference type="GO" id="GO:0016491">
    <property type="term" value="F:oxidoreductase activity"/>
    <property type="evidence" value="ECO:0007669"/>
    <property type="project" value="UniProtKB-KW"/>
</dbReference>
<dbReference type="Gene3D" id="1.10.150.120">
    <property type="entry name" value="[2Fe-2S]-binding domain"/>
    <property type="match status" value="1"/>
</dbReference>
<dbReference type="Gene3D" id="3.10.20.30">
    <property type="match status" value="1"/>
</dbReference>
<dbReference type="Proteomes" id="UP000198607">
    <property type="component" value="Unassembled WGS sequence"/>
</dbReference>
<dbReference type="CDD" id="cd00207">
    <property type="entry name" value="fer2"/>
    <property type="match status" value="1"/>
</dbReference>
<keyword evidence="8" id="KW-1185">Reference proteome</keyword>
<evidence type="ECO:0000256" key="1">
    <source>
        <dbReference type="ARBA" id="ARBA00022714"/>
    </source>
</evidence>
<organism evidence="7 8">
    <name type="scientific">Propionivibrio dicarboxylicus</name>
    <dbReference type="NCBI Taxonomy" id="83767"/>
    <lineage>
        <taxon>Bacteria</taxon>
        <taxon>Pseudomonadati</taxon>
        <taxon>Pseudomonadota</taxon>
        <taxon>Betaproteobacteria</taxon>
        <taxon>Rhodocyclales</taxon>
        <taxon>Rhodocyclaceae</taxon>
        <taxon>Propionivibrio</taxon>
    </lineage>
</organism>
<dbReference type="OrthoDB" id="9179439at2"/>
<dbReference type="PANTHER" id="PTHR44379:SF2">
    <property type="entry name" value="BLR6218 PROTEIN"/>
    <property type="match status" value="1"/>
</dbReference>
<name>A0A1G8J1X7_9RHOO</name>
<dbReference type="InterPro" id="IPR051452">
    <property type="entry name" value="Diverse_Oxidoreductases"/>
</dbReference>
<dbReference type="Pfam" id="PF01799">
    <property type="entry name" value="Fer2_2"/>
    <property type="match status" value="1"/>
</dbReference>
<dbReference type="InterPro" id="IPR012675">
    <property type="entry name" value="Beta-grasp_dom_sf"/>
</dbReference>
<dbReference type="EMBL" id="FNCY01000015">
    <property type="protein sequence ID" value="SDI25062.1"/>
    <property type="molecule type" value="Genomic_DNA"/>
</dbReference>